<sequence length="407" mass="48480">MFGPLNFPEASTSTSRGPLFYEDQERVAPCILCEKEFLFPGEKEQCLRHILQDHHLVIGDAESITDLPRYLEFWKHKMSIDQVKQYCSTMLVDVKKDGVVYSDQEFFLLSDIDKDDKMIREKLRNETIEMVLEQQRFEREDRCFSRGCFMCRQIIEPTRQQYVTHLNESHNVLLGHPDNLVFLDKLFQALDQKMDDLQCIFCEKVFKDRVILKEHMRKKGHKRINPDNQFYDKFYIVNYLEPGTSWKDKGKRERKPSIEEEDTADWSDWEEKLPSFIICLFCPTSESSWDNILLHMKTLHNFDYDASTKGFDFYKQVKFVNYIRRQIYWNKCIICNEMSSCNKDIIKHMTSEGHLIPPDINLWDKPEFFFPTYENDSFLCHLDDTYDQDDGQLSEILSETVNLDETP</sequence>
<dbReference type="PROSITE" id="PS50157">
    <property type="entry name" value="ZINC_FINGER_C2H2_2"/>
    <property type="match status" value="1"/>
</dbReference>
<evidence type="ECO:0000256" key="1">
    <source>
        <dbReference type="ARBA" id="ARBA00022723"/>
    </source>
</evidence>
<dbReference type="GO" id="GO:0008270">
    <property type="term" value="F:zinc ion binding"/>
    <property type="evidence" value="ECO:0007669"/>
    <property type="project" value="UniProtKB-KW"/>
</dbReference>
<accession>A0A8I6RQW4</accession>
<dbReference type="PANTHER" id="PTHR13267:SF3">
    <property type="entry name" value="ZINC FINGER PROTEIN 277"/>
    <property type="match status" value="1"/>
</dbReference>
<proteinExistence type="inferred from homology"/>
<evidence type="ECO:0000256" key="2">
    <source>
        <dbReference type="ARBA" id="ARBA00022771"/>
    </source>
</evidence>
<dbReference type="InterPro" id="IPR036236">
    <property type="entry name" value="Znf_C2H2_sf"/>
</dbReference>
<evidence type="ECO:0000256" key="4">
    <source>
        <dbReference type="ARBA" id="ARBA00034119"/>
    </source>
</evidence>
<dbReference type="RefSeq" id="XP_014249803.1">
    <property type="nucleotide sequence ID" value="XM_014394317.2"/>
</dbReference>
<keyword evidence="8" id="KW-1185">Reference proteome</keyword>
<dbReference type="OrthoDB" id="278606at2759"/>
<dbReference type="SMART" id="SM00355">
    <property type="entry name" value="ZnF_C2H2"/>
    <property type="match status" value="3"/>
</dbReference>
<feature type="domain" description="C2H2-type" evidence="6">
    <location>
        <begin position="197"/>
        <end position="226"/>
    </location>
</feature>
<name>A0A8I6RQW4_CIMLE</name>
<dbReference type="PROSITE" id="PS00028">
    <property type="entry name" value="ZINC_FINGER_C2H2_1"/>
    <property type="match status" value="1"/>
</dbReference>
<reference evidence="7" key="1">
    <citation type="submission" date="2022-01" db="UniProtKB">
        <authorList>
            <consortium name="EnsemblMetazoa"/>
        </authorList>
    </citation>
    <scope>IDENTIFICATION</scope>
</reference>
<dbReference type="KEGG" id="clec:106666839"/>
<dbReference type="PANTHER" id="PTHR13267">
    <property type="entry name" value="ZINC FINGER PROTEIN 277"/>
    <property type="match status" value="1"/>
</dbReference>
<protein>
    <recommendedName>
        <fullName evidence="6">C2H2-type domain-containing protein</fullName>
    </recommendedName>
</protein>
<evidence type="ECO:0000256" key="5">
    <source>
        <dbReference type="PROSITE-ProRule" id="PRU00042"/>
    </source>
</evidence>
<dbReference type="InterPro" id="IPR040048">
    <property type="entry name" value="ZNF277"/>
</dbReference>
<dbReference type="EnsemblMetazoa" id="XM_014394317.2">
    <property type="protein sequence ID" value="XP_014249803.1"/>
    <property type="gene ID" value="LOC106666839"/>
</dbReference>
<dbReference type="Proteomes" id="UP000494040">
    <property type="component" value="Unassembled WGS sequence"/>
</dbReference>
<dbReference type="Pfam" id="PF12756">
    <property type="entry name" value="zf-C2H2_2"/>
    <property type="match status" value="3"/>
</dbReference>
<dbReference type="InterPro" id="IPR013087">
    <property type="entry name" value="Znf_C2H2_type"/>
</dbReference>
<evidence type="ECO:0000313" key="7">
    <source>
        <dbReference type="EnsemblMetazoa" id="XP_014249803.1"/>
    </source>
</evidence>
<dbReference type="InterPro" id="IPR041661">
    <property type="entry name" value="ZN622/Rei1/Reh1_Znf-C2H2"/>
</dbReference>
<evidence type="ECO:0000313" key="8">
    <source>
        <dbReference type="Proteomes" id="UP000494040"/>
    </source>
</evidence>
<dbReference type="GeneID" id="106666839"/>
<dbReference type="AlphaFoldDB" id="A0A8I6RQW4"/>
<dbReference type="OMA" id="WDKPEFF"/>
<keyword evidence="1" id="KW-0479">Metal-binding</keyword>
<evidence type="ECO:0000259" key="6">
    <source>
        <dbReference type="PROSITE" id="PS50157"/>
    </source>
</evidence>
<comment type="similarity">
    <text evidence="4">Belongs to the ZNF277 family.</text>
</comment>
<keyword evidence="2 5" id="KW-0863">Zinc-finger</keyword>
<organism evidence="7 8">
    <name type="scientific">Cimex lectularius</name>
    <name type="common">Bed bug</name>
    <name type="synonym">Acanthia lectularia</name>
    <dbReference type="NCBI Taxonomy" id="79782"/>
    <lineage>
        <taxon>Eukaryota</taxon>
        <taxon>Metazoa</taxon>
        <taxon>Ecdysozoa</taxon>
        <taxon>Arthropoda</taxon>
        <taxon>Hexapoda</taxon>
        <taxon>Insecta</taxon>
        <taxon>Pterygota</taxon>
        <taxon>Neoptera</taxon>
        <taxon>Paraneoptera</taxon>
        <taxon>Hemiptera</taxon>
        <taxon>Heteroptera</taxon>
        <taxon>Panheteroptera</taxon>
        <taxon>Cimicomorpha</taxon>
        <taxon>Cimicidae</taxon>
        <taxon>Cimex</taxon>
    </lineage>
</organism>
<dbReference type="SUPFAM" id="SSF57667">
    <property type="entry name" value="beta-beta-alpha zinc fingers"/>
    <property type="match status" value="2"/>
</dbReference>
<keyword evidence="3" id="KW-0862">Zinc</keyword>
<evidence type="ECO:0000256" key="3">
    <source>
        <dbReference type="ARBA" id="ARBA00022833"/>
    </source>
</evidence>